<feature type="region of interest" description="Disordered" evidence="1">
    <location>
        <begin position="20"/>
        <end position="79"/>
    </location>
</feature>
<proteinExistence type="predicted"/>
<evidence type="ECO:0000313" key="2">
    <source>
        <dbReference type="EMBL" id="OLP79786.1"/>
    </source>
</evidence>
<protein>
    <submittedName>
        <fullName evidence="2">Uncharacterized protein</fullName>
    </submittedName>
</protein>
<name>A0A1Q9CA39_SYMMI</name>
<gene>
    <name evidence="2" type="ORF">AK812_SmicGene39891</name>
</gene>
<comment type="caution">
    <text evidence="2">The sequence shown here is derived from an EMBL/GenBank/DDBJ whole genome shotgun (WGS) entry which is preliminary data.</text>
</comment>
<organism evidence="2 3">
    <name type="scientific">Symbiodinium microadriaticum</name>
    <name type="common">Dinoflagellate</name>
    <name type="synonym">Zooxanthella microadriatica</name>
    <dbReference type="NCBI Taxonomy" id="2951"/>
    <lineage>
        <taxon>Eukaryota</taxon>
        <taxon>Sar</taxon>
        <taxon>Alveolata</taxon>
        <taxon>Dinophyceae</taxon>
        <taxon>Suessiales</taxon>
        <taxon>Symbiodiniaceae</taxon>
        <taxon>Symbiodinium</taxon>
    </lineage>
</organism>
<evidence type="ECO:0000313" key="3">
    <source>
        <dbReference type="Proteomes" id="UP000186817"/>
    </source>
</evidence>
<feature type="compositionally biased region" description="Basic and acidic residues" evidence="1">
    <location>
        <begin position="20"/>
        <end position="29"/>
    </location>
</feature>
<evidence type="ECO:0000256" key="1">
    <source>
        <dbReference type="SAM" id="MobiDB-lite"/>
    </source>
</evidence>
<accession>A0A1Q9CA39</accession>
<keyword evidence="3" id="KW-1185">Reference proteome</keyword>
<dbReference type="AlphaFoldDB" id="A0A1Q9CA39"/>
<feature type="compositionally biased region" description="Acidic residues" evidence="1">
    <location>
        <begin position="48"/>
        <end position="79"/>
    </location>
</feature>
<sequence length="97" mass="10529">MPSPSFRLHLESRLVKCLAEDRPKEDQRVPGHIYPASASGPVYNHDDSDSDGDEDDGDDNDDDADDDDDDDDDDDAADDGDLMTAMLVLAMVVAATM</sequence>
<dbReference type="EMBL" id="LSRX01001448">
    <property type="protein sequence ID" value="OLP79786.1"/>
    <property type="molecule type" value="Genomic_DNA"/>
</dbReference>
<dbReference type="Proteomes" id="UP000186817">
    <property type="component" value="Unassembled WGS sequence"/>
</dbReference>
<reference evidence="2 3" key="1">
    <citation type="submission" date="2016-02" db="EMBL/GenBank/DDBJ databases">
        <title>Genome analysis of coral dinoflagellate symbionts highlights evolutionary adaptations to a symbiotic lifestyle.</title>
        <authorList>
            <person name="Aranda M."/>
            <person name="Li Y."/>
            <person name="Liew Y.J."/>
            <person name="Baumgarten S."/>
            <person name="Simakov O."/>
            <person name="Wilson M."/>
            <person name="Piel J."/>
            <person name="Ashoor H."/>
            <person name="Bougouffa S."/>
            <person name="Bajic V.B."/>
            <person name="Ryu T."/>
            <person name="Ravasi T."/>
            <person name="Bayer T."/>
            <person name="Micklem G."/>
            <person name="Kim H."/>
            <person name="Bhak J."/>
            <person name="Lajeunesse T.C."/>
            <person name="Voolstra C.R."/>
        </authorList>
    </citation>
    <scope>NUCLEOTIDE SEQUENCE [LARGE SCALE GENOMIC DNA]</scope>
    <source>
        <strain evidence="2 3">CCMP2467</strain>
    </source>
</reference>